<organism evidence="1 2">
    <name type="scientific">Brachionus plicatilis</name>
    <name type="common">Marine rotifer</name>
    <name type="synonym">Brachionus muelleri</name>
    <dbReference type="NCBI Taxonomy" id="10195"/>
    <lineage>
        <taxon>Eukaryota</taxon>
        <taxon>Metazoa</taxon>
        <taxon>Spiralia</taxon>
        <taxon>Gnathifera</taxon>
        <taxon>Rotifera</taxon>
        <taxon>Eurotatoria</taxon>
        <taxon>Monogononta</taxon>
        <taxon>Pseudotrocha</taxon>
        <taxon>Ploima</taxon>
        <taxon>Brachionidae</taxon>
        <taxon>Brachionus</taxon>
    </lineage>
</organism>
<proteinExistence type="predicted"/>
<accession>A0A3M7Q745</accession>
<dbReference type="EMBL" id="REGN01007274">
    <property type="protein sequence ID" value="RNA06821.1"/>
    <property type="molecule type" value="Genomic_DNA"/>
</dbReference>
<gene>
    <name evidence="1" type="ORF">BpHYR1_019358</name>
</gene>
<sequence length="53" mass="5944">MLTKNHFLFLNTLGSPPRPILILLKLKILLPSILTGSLWHISGNSNTKHPPFI</sequence>
<keyword evidence="2" id="KW-1185">Reference proteome</keyword>
<protein>
    <submittedName>
        <fullName evidence="1">Uncharacterized protein</fullName>
    </submittedName>
</protein>
<name>A0A3M7Q745_BRAPC</name>
<reference evidence="1 2" key="1">
    <citation type="journal article" date="2018" name="Sci. Rep.">
        <title>Genomic signatures of local adaptation to the degree of environmental predictability in rotifers.</title>
        <authorList>
            <person name="Franch-Gras L."/>
            <person name="Hahn C."/>
            <person name="Garcia-Roger E.M."/>
            <person name="Carmona M.J."/>
            <person name="Serra M."/>
            <person name="Gomez A."/>
        </authorList>
    </citation>
    <scope>NUCLEOTIDE SEQUENCE [LARGE SCALE GENOMIC DNA]</scope>
    <source>
        <strain evidence="1">HYR1</strain>
    </source>
</reference>
<dbReference type="AlphaFoldDB" id="A0A3M7Q745"/>
<dbReference type="Proteomes" id="UP000276133">
    <property type="component" value="Unassembled WGS sequence"/>
</dbReference>
<evidence type="ECO:0000313" key="1">
    <source>
        <dbReference type="EMBL" id="RNA06821.1"/>
    </source>
</evidence>
<evidence type="ECO:0000313" key="2">
    <source>
        <dbReference type="Proteomes" id="UP000276133"/>
    </source>
</evidence>
<comment type="caution">
    <text evidence="1">The sequence shown here is derived from an EMBL/GenBank/DDBJ whole genome shotgun (WGS) entry which is preliminary data.</text>
</comment>